<dbReference type="Gene3D" id="6.10.250.730">
    <property type="match status" value="1"/>
</dbReference>
<gene>
    <name evidence="1" type="ORF">L4923_06710</name>
</gene>
<dbReference type="Proteomes" id="UP001201701">
    <property type="component" value="Unassembled WGS sequence"/>
</dbReference>
<evidence type="ECO:0000313" key="2">
    <source>
        <dbReference type="Proteomes" id="UP001201701"/>
    </source>
</evidence>
<keyword evidence="2" id="KW-1185">Reference proteome</keyword>
<dbReference type="InterPro" id="IPR010385">
    <property type="entry name" value="DUF982"/>
</dbReference>
<proteinExistence type="predicted"/>
<name>A0ABS9QD32_9HYPH</name>
<evidence type="ECO:0000313" key="1">
    <source>
        <dbReference type="EMBL" id="MCG7504711.1"/>
    </source>
</evidence>
<dbReference type="RefSeq" id="WP_239362977.1">
    <property type="nucleotide sequence ID" value="NZ_JAKREW010000004.1"/>
</dbReference>
<sequence length="95" mass="10675">MRNVVFDPFTIDLPSRGRMVVRNTDQAAEILCRHWLGVKGPMYLLAVQTSMEHMLAKRLPQEVRHAVLAAAEEAGFPVSYEVPGDVQVRDSNELV</sequence>
<protein>
    <submittedName>
        <fullName evidence="1">DUF982 domain-containing protein</fullName>
    </submittedName>
</protein>
<dbReference type="Pfam" id="PF06169">
    <property type="entry name" value="DUF982"/>
    <property type="match status" value="1"/>
</dbReference>
<reference evidence="1 2" key="1">
    <citation type="submission" date="2022-02" db="EMBL/GenBank/DDBJ databases">
        <title>Draft genome sequence of Mezorhizobium retamae strain IRAMC:0171 isolated from Retama raetam nodules.</title>
        <authorList>
            <person name="Bengaied R."/>
            <person name="Sbissi I."/>
            <person name="Huber K."/>
            <person name="Ghodbane F."/>
            <person name="Nouioui I."/>
            <person name="Tarhouni M."/>
            <person name="Gtari M."/>
        </authorList>
    </citation>
    <scope>NUCLEOTIDE SEQUENCE [LARGE SCALE GENOMIC DNA]</scope>
    <source>
        <strain evidence="1 2">IRAMC:0171</strain>
    </source>
</reference>
<dbReference type="EMBL" id="JAKREW010000004">
    <property type="protein sequence ID" value="MCG7504711.1"/>
    <property type="molecule type" value="Genomic_DNA"/>
</dbReference>
<comment type="caution">
    <text evidence="1">The sequence shown here is derived from an EMBL/GenBank/DDBJ whole genome shotgun (WGS) entry which is preliminary data.</text>
</comment>
<organism evidence="1 2">
    <name type="scientific">Mesorhizobium retamae</name>
    <dbReference type="NCBI Taxonomy" id="2912854"/>
    <lineage>
        <taxon>Bacteria</taxon>
        <taxon>Pseudomonadati</taxon>
        <taxon>Pseudomonadota</taxon>
        <taxon>Alphaproteobacteria</taxon>
        <taxon>Hyphomicrobiales</taxon>
        <taxon>Phyllobacteriaceae</taxon>
        <taxon>Mesorhizobium</taxon>
    </lineage>
</organism>
<accession>A0ABS9QD32</accession>